<dbReference type="InterPro" id="IPR017853">
    <property type="entry name" value="GH"/>
</dbReference>
<dbReference type="PANTHER" id="PTHR34142:SF1">
    <property type="entry name" value="GLYCOSIDE HYDROLASE FAMILY 5 DOMAIN-CONTAINING PROTEIN"/>
    <property type="match status" value="1"/>
</dbReference>
<dbReference type="EMBL" id="JAVDYD010000001">
    <property type="protein sequence ID" value="MDR7341319.1"/>
    <property type="molecule type" value="Genomic_DNA"/>
</dbReference>
<keyword evidence="1 3" id="KW-0378">Hydrolase</keyword>
<proteinExistence type="inferred from homology"/>
<dbReference type="Gene3D" id="3.20.20.80">
    <property type="entry name" value="Glycosidases"/>
    <property type="match status" value="1"/>
</dbReference>
<dbReference type="Pfam" id="PF00150">
    <property type="entry name" value="Cellulase"/>
    <property type="match status" value="1"/>
</dbReference>
<evidence type="ECO:0000313" key="7">
    <source>
        <dbReference type="EMBL" id="MDR7341319.1"/>
    </source>
</evidence>
<dbReference type="AlphaFoldDB" id="A0A9X3PGU4"/>
<dbReference type="RefSeq" id="WP_270119836.1">
    <property type="nucleotide sequence ID" value="NZ_BAAAOM010000001.1"/>
</dbReference>
<dbReference type="InterPro" id="IPR000772">
    <property type="entry name" value="Ricin_B_lectin"/>
</dbReference>
<dbReference type="Proteomes" id="UP001145799">
    <property type="component" value="Unassembled WGS sequence"/>
</dbReference>
<comment type="caution">
    <text evidence="6">The sequence shown here is derived from an EMBL/GenBank/DDBJ whole genome shotgun (WGS) entry which is preliminary data.</text>
</comment>
<name>A0A9X3PGU4_9ACTN</name>
<dbReference type="InterPro" id="IPR001547">
    <property type="entry name" value="Glyco_hydro_5"/>
</dbReference>
<dbReference type="Pfam" id="PF00652">
    <property type="entry name" value="Ricin_B_lectin"/>
    <property type="match status" value="1"/>
</dbReference>
<dbReference type="Gene3D" id="2.80.10.50">
    <property type="match status" value="1"/>
</dbReference>
<evidence type="ECO:0000256" key="3">
    <source>
        <dbReference type="RuleBase" id="RU361153"/>
    </source>
</evidence>
<dbReference type="SUPFAM" id="SSF51445">
    <property type="entry name" value="(Trans)glycosidases"/>
    <property type="match status" value="1"/>
</dbReference>
<feature type="signal peptide" evidence="4">
    <location>
        <begin position="1"/>
        <end position="33"/>
    </location>
</feature>
<gene>
    <name evidence="7" type="ORF">J2S69_005038</name>
    <name evidence="6" type="ORF">O2L01_01740</name>
</gene>
<dbReference type="SUPFAM" id="SSF50370">
    <property type="entry name" value="Ricin B-like lectins"/>
    <property type="match status" value="1"/>
</dbReference>
<evidence type="ECO:0000313" key="8">
    <source>
        <dbReference type="Proteomes" id="UP001145799"/>
    </source>
</evidence>
<evidence type="ECO:0000256" key="2">
    <source>
        <dbReference type="ARBA" id="ARBA00023295"/>
    </source>
</evidence>
<dbReference type="GO" id="GO:0009251">
    <property type="term" value="P:glucan catabolic process"/>
    <property type="evidence" value="ECO:0007669"/>
    <property type="project" value="TreeGrafter"/>
</dbReference>
<dbReference type="PROSITE" id="PS51318">
    <property type="entry name" value="TAT"/>
    <property type="match status" value="1"/>
</dbReference>
<sequence>MNAASAAHPRRSLLRLLLTALATLVLVPAFALADAAPAAANTNAFRGFNWAMLGDNFNTGPLVLDGLSQTDSYATVHAKADAVYSDMETLMGANTIRLPVNTHTVGTAWWNNYAAAIDAATERGFKVILAYWEDGAASGGRITNMGAFNAMWDTVVAKYGSNSLVHFEPMNEPHGYSASEWANVAAAWVNARPSVPKGRILIDGAGFAQDVKPLCADSRLSGTLLSYHHYAFFYGEHDYAWWVQSFKDGLGSCASRAVLTEYGAPMDNGLNYADPASTQNFVRYLRAVTDAQRELGMGSTYWPALGGKISNNSGHDWYSMFAKSGSGTAIDLAIRNRSGADRILHGWGQGGGGVQATDIVSRVSGKCIDVVSGSTADGAEIIQYDCHGGANQQWILRDAGGGYVQIVSQASGKCIDISGASTADNAKAIQWTCGTGANQQWQVRDAGGGYVSFVARHSGKCLDVISSGTANGTRLQQYDCTGAANQQWTL</sequence>
<organism evidence="6 8">
    <name type="scientific">Glycomyces lechevalierae</name>
    <dbReference type="NCBI Taxonomy" id="256034"/>
    <lineage>
        <taxon>Bacteria</taxon>
        <taxon>Bacillati</taxon>
        <taxon>Actinomycetota</taxon>
        <taxon>Actinomycetes</taxon>
        <taxon>Glycomycetales</taxon>
        <taxon>Glycomycetaceae</taxon>
        <taxon>Glycomyces</taxon>
    </lineage>
</organism>
<evidence type="ECO:0000256" key="1">
    <source>
        <dbReference type="ARBA" id="ARBA00022801"/>
    </source>
</evidence>
<evidence type="ECO:0000313" key="9">
    <source>
        <dbReference type="Proteomes" id="UP001183604"/>
    </source>
</evidence>
<keyword evidence="2 3" id="KW-0326">Glycosidase</keyword>
<evidence type="ECO:0000259" key="5">
    <source>
        <dbReference type="SMART" id="SM00458"/>
    </source>
</evidence>
<reference evidence="7 9" key="2">
    <citation type="submission" date="2023-07" db="EMBL/GenBank/DDBJ databases">
        <title>Sequencing the genomes of 1000 actinobacteria strains.</title>
        <authorList>
            <person name="Klenk H.-P."/>
        </authorList>
    </citation>
    <scope>NUCLEOTIDE SEQUENCE [LARGE SCALE GENOMIC DNA]</scope>
    <source>
        <strain evidence="7 9">DSM 44724</strain>
    </source>
</reference>
<feature type="domain" description="Ricin B lectin" evidence="5">
    <location>
        <begin position="357"/>
        <end position="490"/>
    </location>
</feature>
<dbReference type="Proteomes" id="UP001183604">
    <property type="component" value="Unassembled WGS sequence"/>
</dbReference>
<dbReference type="InterPro" id="IPR035992">
    <property type="entry name" value="Ricin_B-like_lectins"/>
</dbReference>
<feature type="chain" id="PRO_5040896663" evidence="4">
    <location>
        <begin position="34"/>
        <end position="490"/>
    </location>
</feature>
<evidence type="ECO:0000256" key="4">
    <source>
        <dbReference type="SAM" id="SignalP"/>
    </source>
</evidence>
<dbReference type="InterPro" id="IPR006311">
    <property type="entry name" value="TAT_signal"/>
</dbReference>
<dbReference type="PANTHER" id="PTHR34142">
    <property type="entry name" value="ENDO-BETA-1,4-GLUCANASE A"/>
    <property type="match status" value="1"/>
</dbReference>
<dbReference type="EMBL" id="JAPZVQ010000001">
    <property type="protein sequence ID" value="MDA1383690.1"/>
    <property type="molecule type" value="Genomic_DNA"/>
</dbReference>
<keyword evidence="4" id="KW-0732">Signal</keyword>
<reference evidence="6" key="1">
    <citation type="submission" date="2022-12" db="EMBL/GenBank/DDBJ databases">
        <title>Gycomyces niveus sp.nov., a novel actinomycete isolated from soil in Shouguang.</title>
        <authorList>
            <person name="Yang X."/>
        </authorList>
    </citation>
    <scope>NUCLEOTIDE SEQUENCE</scope>
    <source>
        <strain evidence="6">DSM 44724</strain>
    </source>
</reference>
<dbReference type="CDD" id="cd23458">
    <property type="entry name" value="beta-trefoil_Ricin_AgaB34-like"/>
    <property type="match status" value="1"/>
</dbReference>
<dbReference type="GO" id="GO:0004553">
    <property type="term" value="F:hydrolase activity, hydrolyzing O-glycosyl compounds"/>
    <property type="evidence" value="ECO:0007669"/>
    <property type="project" value="InterPro"/>
</dbReference>
<dbReference type="SMART" id="SM00458">
    <property type="entry name" value="RICIN"/>
    <property type="match status" value="1"/>
</dbReference>
<dbReference type="PROSITE" id="PS50231">
    <property type="entry name" value="RICIN_B_LECTIN"/>
    <property type="match status" value="1"/>
</dbReference>
<evidence type="ECO:0000313" key="6">
    <source>
        <dbReference type="EMBL" id="MDA1383690.1"/>
    </source>
</evidence>
<protein>
    <submittedName>
        <fullName evidence="6">RICIN domain-containing protein</fullName>
    </submittedName>
</protein>
<comment type="similarity">
    <text evidence="3">Belongs to the glycosyl hydrolase 5 (cellulase A) family.</text>
</comment>
<keyword evidence="9" id="KW-1185">Reference proteome</keyword>
<accession>A0A9X3PGU4</accession>